<evidence type="ECO:0000313" key="4">
    <source>
        <dbReference type="Proteomes" id="UP001292216"/>
    </source>
</evidence>
<evidence type="ECO:0000313" key="3">
    <source>
        <dbReference type="EMBL" id="MEA3571766.1"/>
    </source>
</evidence>
<feature type="chain" id="PRO_5046236869" description="Copper amine oxidase-like N-terminal domain-containing protein" evidence="2">
    <location>
        <begin position="28"/>
        <end position="190"/>
    </location>
</feature>
<dbReference type="EMBL" id="JAYERP010000001">
    <property type="protein sequence ID" value="MEA3571766.1"/>
    <property type="molecule type" value="Genomic_DNA"/>
</dbReference>
<keyword evidence="4" id="KW-1185">Reference proteome</keyword>
<comment type="caution">
    <text evidence="3">The sequence shown here is derived from an EMBL/GenBank/DDBJ whole genome shotgun (WGS) entry which is preliminary data.</text>
</comment>
<organism evidence="3 4">
    <name type="scientific">Paenibacillus phoenicis</name>
    <dbReference type="NCBI Taxonomy" id="554117"/>
    <lineage>
        <taxon>Bacteria</taxon>
        <taxon>Bacillati</taxon>
        <taxon>Bacillota</taxon>
        <taxon>Bacilli</taxon>
        <taxon>Bacillales</taxon>
        <taxon>Paenibacillaceae</taxon>
        <taxon>Paenibacillus</taxon>
    </lineage>
</organism>
<keyword evidence="2" id="KW-0732">Signal</keyword>
<dbReference type="RefSeq" id="WP_323078319.1">
    <property type="nucleotide sequence ID" value="NZ_CBCSKM010000009.1"/>
</dbReference>
<keyword evidence="1" id="KW-0175">Coiled coil</keyword>
<proteinExistence type="predicted"/>
<protein>
    <recommendedName>
        <fullName evidence="5">Copper amine oxidase-like N-terminal domain-containing protein</fullName>
    </recommendedName>
</protein>
<reference evidence="3 4" key="1">
    <citation type="submission" date="2023-12" db="EMBL/GenBank/DDBJ databases">
        <title>Whole genome sequencing of Paenibacillus phoenicis isolated from the Phoenix Mars Lander spacecraft assembly facility.</title>
        <authorList>
            <person name="Garcia A."/>
            <person name="Venkateswaran K."/>
        </authorList>
    </citation>
    <scope>NUCLEOTIDE SEQUENCE [LARGE SCALE GENOMIC DNA]</scope>
    <source>
        <strain evidence="3 4">3PO2SA</strain>
    </source>
</reference>
<name>A0ABU5PP92_9BACL</name>
<accession>A0ABU5PP92</accession>
<feature type="signal peptide" evidence="2">
    <location>
        <begin position="1"/>
        <end position="27"/>
    </location>
</feature>
<dbReference type="Proteomes" id="UP001292216">
    <property type="component" value="Unassembled WGS sequence"/>
</dbReference>
<evidence type="ECO:0000256" key="1">
    <source>
        <dbReference type="SAM" id="Coils"/>
    </source>
</evidence>
<feature type="coiled-coil region" evidence="1">
    <location>
        <begin position="153"/>
        <end position="187"/>
    </location>
</feature>
<gene>
    <name evidence="3" type="ORF">U9M73_17615</name>
</gene>
<evidence type="ECO:0008006" key="5">
    <source>
        <dbReference type="Google" id="ProtNLM"/>
    </source>
</evidence>
<evidence type="ECO:0000256" key="2">
    <source>
        <dbReference type="SAM" id="SignalP"/>
    </source>
</evidence>
<sequence length="190" mass="19881">MKNRFFAGALSGLLAGAIIFGGSSAVAAVQSLIGAKVTGLYTVKNSDGTKIADGAVINGSAYVPVRAVSEAVGIPLKVEGKTITVEASKAQEVIGESDALSPEELQITNEIGRKKADIASWQNLIGIEQATLKTYEESRARAAEHASEAPSIVEGIDANIEKTKARIAEYQAKIDAANAEIAELQKQLNK</sequence>